<feature type="domain" description="HTH cro/C1-type" evidence="2">
    <location>
        <begin position="55"/>
        <end position="109"/>
    </location>
</feature>
<gene>
    <name evidence="3" type="ORF">AAAT05_07040</name>
</gene>
<dbReference type="SUPFAM" id="SSF47413">
    <property type="entry name" value="lambda repressor-like DNA-binding domains"/>
    <property type="match status" value="1"/>
</dbReference>
<evidence type="ECO:0000313" key="3">
    <source>
        <dbReference type="EMBL" id="MEQ2638091.1"/>
    </source>
</evidence>
<comment type="caution">
    <text evidence="3">The sequence shown here is derived from an EMBL/GenBank/DDBJ whole genome shotgun (WGS) entry which is preliminary data.</text>
</comment>
<name>A0ABV1IGR5_9ACTN</name>
<dbReference type="InterPro" id="IPR001387">
    <property type="entry name" value="Cro/C1-type_HTH"/>
</dbReference>
<dbReference type="SMART" id="SM00530">
    <property type="entry name" value="HTH_XRE"/>
    <property type="match status" value="1"/>
</dbReference>
<organism evidence="3 4">
    <name type="scientific">Paratractidigestivibacter faecalis</name>
    <dbReference type="NCBI Taxonomy" id="2292441"/>
    <lineage>
        <taxon>Bacteria</taxon>
        <taxon>Bacillati</taxon>
        <taxon>Actinomycetota</taxon>
        <taxon>Coriobacteriia</taxon>
        <taxon>Coriobacteriales</taxon>
        <taxon>Atopobiaceae</taxon>
        <taxon>Paratractidigestivibacter</taxon>
    </lineage>
</organism>
<proteinExistence type="predicted"/>
<evidence type="ECO:0000256" key="1">
    <source>
        <dbReference type="SAM" id="MobiDB-lite"/>
    </source>
</evidence>
<dbReference type="RefSeq" id="WP_349182713.1">
    <property type="nucleotide sequence ID" value="NZ_JBBNGS010000012.1"/>
</dbReference>
<dbReference type="Proteomes" id="UP001478817">
    <property type="component" value="Unassembled WGS sequence"/>
</dbReference>
<feature type="region of interest" description="Disordered" evidence="1">
    <location>
        <begin position="1"/>
        <end position="21"/>
    </location>
</feature>
<dbReference type="Pfam" id="PF13443">
    <property type="entry name" value="HTH_26"/>
    <property type="match status" value="1"/>
</dbReference>
<sequence>MSAGEKSVCQDGSAQGGSGEERLTEDLLERLLVAASPEDYLESEGIGARELVGYLRELLAAHGLKRADVVRGSGINQTVIYDIFQGKSRPGRDHAIMLAFGLRCDLRQTQRLLRLAGVSELWCKQRRDAILIWCVEHGLTRAEADDELFRLSEKTLLGTDRLS</sequence>
<dbReference type="CDD" id="cd00093">
    <property type="entry name" value="HTH_XRE"/>
    <property type="match status" value="1"/>
</dbReference>
<accession>A0ABV1IGR5</accession>
<evidence type="ECO:0000313" key="4">
    <source>
        <dbReference type="Proteomes" id="UP001478817"/>
    </source>
</evidence>
<protein>
    <submittedName>
        <fullName evidence="3">Helix-turn-helix transcriptional regulator</fullName>
    </submittedName>
</protein>
<evidence type="ECO:0000259" key="2">
    <source>
        <dbReference type="PROSITE" id="PS50943"/>
    </source>
</evidence>
<keyword evidence="4" id="KW-1185">Reference proteome</keyword>
<dbReference type="EMBL" id="JBBNGS010000012">
    <property type="protein sequence ID" value="MEQ2638091.1"/>
    <property type="molecule type" value="Genomic_DNA"/>
</dbReference>
<dbReference type="PROSITE" id="PS50943">
    <property type="entry name" value="HTH_CROC1"/>
    <property type="match status" value="1"/>
</dbReference>
<reference evidence="3 4" key="1">
    <citation type="submission" date="2024-04" db="EMBL/GenBank/DDBJ databases">
        <title>Human intestinal bacterial collection.</title>
        <authorList>
            <person name="Pauvert C."/>
            <person name="Hitch T.C.A."/>
            <person name="Clavel T."/>
        </authorList>
    </citation>
    <scope>NUCLEOTIDE SEQUENCE [LARGE SCALE GENOMIC DNA]</scope>
    <source>
        <strain evidence="3 4">CLA-AA-H197</strain>
    </source>
</reference>
<dbReference type="InterPro" id="IPR010982">
    <property type="entry name" value="Lambda_DNA-bd_dom_sf"/>
</dbReference>